<dbReference type="eggNOG" id="ENOG5033WXF">
    <property type="taxonomic scope" value="Bacteria"/>
</dbReference>
<dbReference type="STRING" id="160454.RV10_GL002212"/>
<gene>
    <name evidence="1" type="ORF">UAU_00203</name>
</gene>
<sequence length="285" mass="31380">MKKALLSKCKENRTQMIILFVIGFLCWGSYALAKYFSQQTQDSTAKAVEMFFTSDLLKESVSDAKEYDYLIAEWEAGDTISIELRNFPDSERLTNRNITYTVEVNDPTATFKDANGGISSTAGVTEALTLAKDSQEAATIEIKLGDDFLDGVASGAGKVATVKAKASYPYTKELTARFMIEKAASGFKVVVEDAVDSPYAKVIVTTEEEKQLQLVWNSDAVVPDQTNPIIDNKTITSDNNNKVIDLGTLEDTGSFTFYMMKYDESKDYTTNHAGIFDVIEKQGGG</sequence>
<dbReference type="OrthoDB" id="2066013at2"/>
<protein>
    <submittedName>
        <fullName evidence="1">Uncharacterized protein</fullName>
    </submittedName>
</protein>
<dbReference type="AlphaFoldDB" id="R2SQL8"/>
<evidence type="ECO:0000313" key="2">
    <source>
        <dbReference type="Proteomes" id="UP000013782"/>
    </source>
</evidence>
<dbReference type="EMBL" id="AJAQ01000001">
    <property type="protein sequence ID" value="EOH97535.1"/>
    <property type="molecule type" value="Genomic_DNA"/>
</dbReference>
<proteinExistence type="predicted"/>
<accession>R2SQL8</accession>
<comment type="caution">
    <text evidence="1">The sequence shown here is derived from an EMBL/GenBank/DDBJ whole genome shotgun (WGS) entry which is preliminary data.</text>
</comment>
<reference evidence="1 2" key="1">
    <citation type="submission" date="2013-02" db="EMBL/GenBank/DDBJ databases">
        <title>The Genome Sequence of Enterococcus pallens BAA-351.</title>
        <authorList>
            <consortium name="The Broad Institute Genome Sequencing Platform"/>
            <consortium name="The Broad Institute Genome Sequencing Center for Infectious Disease"/>
            <person name="Earl A.M."/>
            <person name="Gilmore M.S."/>
            <person name="Lebreton F."/>
            <person name="Walker B."/>
            <person name="Young S.K."/>
            <person name="Zeng Q."/>
            <person name="Gargeya S."/>
            <person name="Fitzgerald M."/>
            <person name="Haas B."/>
            <person name="Abouelleil A."/>
            <person name="Alvarado L."/>
            <person name="Arachchi H.M."/>
            <person name="Berlin A.M."/>
            <person name="Chapman S.B."/>
            <person name="Dewar J."/>
            <person name="Goldberg J."/>
            <person name="Griggs A."/>
            <person name="Gujja S."/>
            <person name="Hansen M."/>
            <person name="Howarth C."/>
            <person name="Imamovic A."/>
            <person name="Larimer J."/>
            <person name="McCowan C."/>
            <person name="Murphy C."/>
            <person name="Neiman D."/>
            <person name="Pearson M."/>
            <person name="Priest M."/>
            <person name="Roberts A."/>
            <person name="Saif S."/>
            <person name="Shea T."/>
            <person name="Sisk P."/>
            <person name="Sykes S."/>
            <person name="Wortman J."/>
            <person name="Nusbaum C."/>
            <person name="Birren B."/>
        </authorList>
    </citation>
    <scope>NUCLEOTIDE SEQUENCE [LARGE SCALE GENOMIC DNA]</scope>
    <source>
        <strain evidence="1 2">ATCC BAA-351</strain>
    </source>
</reference>
<dbReference type="PATRIC" id="fig|1158607.3.peg.203"/>
<dbReference type="RefSeq" id="WP_010755268.1">
    <property type="nucleotide sequence ID" value="NZ_ASWD01000002.1"/>
</dbReference>
<organism evidence="1 2">
    <name type="scientific">Enterococcus pallens ATCC BAA-351</name>
    <dbReference type="NCBI Taxonomy" id="1158607"/>
    <lineage>
        <taxon>Bacteria</taxon>
        <taxon>Bacillati</taxon>
        <taxon>Bacillota</taxon>
        <taxon>Bacilli</taxon>
        <taxon>Lactobacillales</taxon>
        <taxon>Enterococcaceae</taxon>
        <taxon>Enterococcus</taxon>
    </lineage>
</organism>
<dbReference type="Proteomes" id="UP000013782">
    <property type="component" value="Unassembled WGS sequence"/>
</dbReference>
<name>R2SQL8_9ENTE</name>
<keyword evidence="2" id="KW-1185">Reference proteome</keyword>
<dbReference type="HOGENOM" id="CLU_975702_0_0_9"/>
<evidence type="ECO:0000313" key="1">
    <source>
        <dbReference type="EMBL" id="EOH97535.1"/>
    </source>
</evidence>